<dbReference type="EMBL" id="JAVFKD010000012">
    <property type="protein sequence ID" value="KAK5992330.1"/>
    <property type="molecule type" value="Genomic_DNA"/>
</dbReference>
<protein>
    <submittedName>
        <fullName evidence="2">Uncharacterized protein</fullName>
    </submittedName>
</protein>
<dbReference type="Proteomes" id="UP001338125">
    <property type="component" value="Unassembled WGS sequence"/>
</dbReference>
<evidence type="ECO:0000313" key="2">
    <source>
        <dbReference type="EMBL" id="KAK5992330.1"/>
    </source>
</evidence>
<sequence>MLNQAVQSMHEVKDIGESEKEEDPRRRAHHWRDGGFYSRTRKRRCVIALIGETANGAMTFYDIVHDPVSAPMSVFGMLLGATSLPRTAESFWKMGDLRVKMEEGGNIGKMGKVFHEDSNNISKILNGCKKSA</sequence>
<evidence type="ECO:0000313" key="3">
    <source>
        <dbReference type="Proteomes" id="UP001338125"/>
    </source>
</evidence>
<reference evidence="2 3" key="1">
    <citation type="submission" date="2024-01" db="EMBL/GenBank/DDBJ databases">
        <title>Complete genome of Cladobotryum mycophilum ATHUM6906.</title>
        <authorList>
            <person name="Christinaki A.C."/>
            <person name="Myridakis A.I."/>
            <person name="Kouvelis V.N."/>
        </authorList>
    </citation>
    <scope>NUCLEOTIDE SEQUENCE [LARGE SCALE GENOMIC DNA]</scope>
    <source>
        <strain evidence="2 3">ATHUM6906</strain>
    </source>
</reference>
<name>A0ABR0SKQ6_9HYPO</name>
<comment type="caution">
    <text evidence="2">The sequence shown here is derived from an EMBL/GenBank/DDBJ whole genome shotgun (WGS) entry which is preliminary data.</text>
</comment>
<keyword evidence="3" id="KW-1185">Reference proteome</keyword>
<feature type="region of interest" description="Disordered" evidence="1">
    <location>
        <begin position="1"/>
        <end position="28"/>
    </location>
</feature>
<feature type="compositionally biased region" description="Basic and acidic residues" evidence="1">
    <location>
        <begin position="10"/>
        <end position="25"/>
    </location>
</feature>
<organism evidence="2 3">
    <name type="scientific">Cladobotryum mycophilum</name>
    <dbReference type="NCBI Taxonomy" id="491253"/>
    <lineage>
        <taxon>Eukaryota</taxon>
        <taxon>Fungi</taxon>
        <taxon>Dikarya</taxon>
        <taxon>Ascomycota</taxon>
        <taxon>Pezizomycotina</taxon>
        <taxon>Sordariomycetes</taxon>
        <taxon>Hypocreomycetidae</taxon>
        <taxon>Hypocreales</taxon>
        <taxon>Hypocreaceae</taxon>
        <taxon>Cladobotryum</taxon>
    </lineage>
</organism>
<gene>
    <name evidence="2" type="ORF">PT974_05733</name>
</gene>
<evidence type="ECO:0000256" key="1">
    <source>
        <dbReference type="SAM" id="MobiDB-lite"/>
    </source>
</evidence>
<proteinExistence type="predicted"/>
<accession>A0ABR0SKQ6</accession>